<evidence type="ECO:0000313" key="3">
    <source>
        <dbReference type="Proteomes" id="UP000051802"/>
    </source>
</evidence>
<accession>A0A0R0A8R9</accession>
<gene>
    <name evidence="2" type="ORF">ARC20_02085</name>
</gene>
<keyword evidence="3" id="KW-1185">Reference proteome</keyword>
<dbReference type="STRING" id="676599.ARC20_02085"/>
<dbReference type="RefSeq" id="WP_057649207.1">
    <property type="nucleotide sequence ID" value="NZ_PZOY01000002.1"/>
</dbReference>
<protein>
    <submittedName>
        <fullName evidence="2">Uncharacterized protein</fullName>
    </submittedName>
</protein>
<sequence length="115" mass="11887">MTELQKDGLKEIFDARKVSEQLQLQQVAGELGFQAAGTLAEKYGWAEGSKEKMALHAAVGAAVATLGGGNVLGGAAGAGLNQSLVPVPWFREPPEEHPKGTYGGSAKLSTHGEVS</sequence>
<dbReference type="AlphaFoldDB" id="A0A0R0A8R9"/>
<feature type="region of interest" description="Disordered" evidence="1">
    <location>
        <begin position="89"/>
        <end position="115"/>
    </location>
</feature>
<proteinExistence type="predicted"/>
<reference evidence="2 3" key="1">
    <citation type="submission" date="2015-10" db="EMBL/GenBank/DDBJ databases">
        <title>Genome sequencing and analysis of members of genus Stenotrophomonas.</title>
        <authorList>
            <person name="Patil P.P."/>
            <person name="Midha S."/>
            <person name="Patil P.B."/>
        </authorList>
    </citation>
    <scope>NUCLEOTIDE SEQUENCE [LARGE SCALE GENOMIC DNA]</scope>
    <source>
        <strain evidence="2 3">JCM 16536</strain>
    </source>
</reference>
<comment type="caution">
    <text evidence="2">The sequence shown here is derived from an EMBL/GenBank/DDBJ whole genome shotgun (WGS) entry which is preliminary data.</text>
</comment>
<name>A0A0R0A8R9_9GAMM</name>
<evidence type="ECO:0000313" key="2">
    <source>
        <dbReference type="EMBL" id="KRG37703.1"/>
    </source>
</evidence>
<organism evidence="2 3">
    <name type="scientific">Stenotrophomonas panacihumi</name>
    <dbReference type="NCBI Taxonomy" id="676599"/>
    <lineage>
        <taxon>Bacteria</taxon>
        <taxon>Pseudomonadati</taxon>
        <taxon>Pseudomonadota</taxon>
        <taxon>Gammaproteobacteria</taxon>
        <taxon>Lysobacterales</taxon>
        <taxon>Lysobacteraceae</taxon>
        <taxon>Stenotrophomonas</taxon>
    </lineage>
</organism>
<dbReference type="Proteomes" id="UP000051802">
    <property type="component" value="Unassembled WGS sequence"/>
</dbReference>
<evidence type="ECO:0000256" key="1">
    <source>
        <dbReference type="SAM" id="MobiDB-lite"/>
    </source>
</evidence>
<dbReference type="EMBL" id="LLXU01000131">
    <property type="protein sequence ID" value="KRG37703.1"/>
    <property type="molecule type" value="Genomic_DNA"/>
</dbReference>